<sequence>MESAQPPPPSKPSTNKPHQFIGSMALVVKDYDEAIAFFTQKLDFELICDEVQTPPTKRWVLVRPPSNIPNNIESCCLLLARAVGEVQEASIGNQTGGRVFMFLHTDDFWRDYEKYTERGIKFVRPPTVEPYGTVAVFQDISGNLWDLVQMNEKR</sequence>
<dbReference type="Proteomes" id="UP000198287">
    <property type="component" value="Unassembled WGS sequence"/>
</dbReference>
<protein>
    <submittedName>
        <fullName evidence="2">Uncharacterized protein YetH</fullName>
    </submittedName>
</protein>
<dbReference type="InterPro" id="IPR037523">
    <property type="entry name" value="VOC_core"/>
</dbReference>
<gene>
    <name evidence="2" type="ORF">Fcan01_14927</name>
</gene>
<organism evidence="2 3">
    <name type="scientific">Folsomia candida</name>
    <name type="common">Springtail</name>
    <dbReference type="NCBI Taxonomy" id="158441"/>
    <lineage>
        <taxon>Eukaryota</taxon>
        <taxon>Metazoa</taxon>
        <taxon>Ecdysozoa</taxon>
        <taxon>Arthropoda</taxon>
        <taxon>Hexapoda</taxon>
        <taxon>Collembola</taxon>
        <taxon>Entomobryomorpha</taxon>
        <taxon>Isotomoidea</taxon>
        <taxon>Isotomidae</taxon>
        <taxon>Proisotominae</taxon>
        <taxon>Folsomia</taxon>
    </lineage>
</organism>
<comment type="caution">
    <text evidence="2">The sequence shown here is derived from an EMBL/GenBank/DDBJ whole genome shotgun (WGS) entry which is preliminary data.</text>
</comment>
<dbReference type="InterPro" id="IPR004360">
    <property type="entry name" value="Glyas_Fos-R_dOase_dom"/>
</dbReference>
<dbReference type="InterPro" id="IPR029068">
    <property type="entry name" value="Glyas_Bleomycin-R_OHBP_Dase"/>
</dbReference>
<evidence type="ECO:0000313" key="3">
    <source>
        <dbReference type="Proteomes" id="UP000198287"/>
    </source>
</evidence>
<keyword evidence="3" id="KW-1185">Reference proteome</keyword>
<dbReference type="Gene3D" id="3.10.180.10">
    <property type="entry name" value="2,3-Dihydroxybiphenyl 1,2-Dioxygenase, domain 1"/>
    <property type="match status" value="1"/>
</dbReference>
<dbReference type="SUPFAM" id="SSF54593">
    <property type="entry name" value="Glyoxalase/Bleomycin resistance protein/Dihydroxybiphenyl dioxygenase"/>
    <property type="match status" value="1"/>
</dbReference>
<dbReference type="PANTHER" id="PTHR36437">
    <property type="entry name" value="GLYOXALASE/BLEOMYCIN RESISTANCE PROTEIN/DIOXYGENASE"/>
    <property type="match status" value="1"/>
</dbReference>
<evidence type="ECO:0000259" key="1">
    <source>
        <dbReference type="PROSITE" id="PS51819"/>
    </source>
</evidence>
<evidence type="ECO:0000313" key="2">
    <source>
        <dbReference type="EMBL" id="OXA50494.1"/>
    </source>
</evidence>
<dbReference type="PANTHER" id="PTHR36437:SF2">
    <property type="entry name" value="GLYOXALASE_BLEOMYCIN RESISTANCE PROTEIN_DIOXYGENASE"/>
    <property type="match status" value="1"/>
</dbReference>
<dbReference type="EMBL" id="LNIX01000009">
    <property type="protein sequence ID" value="OXA50494.1"/>
    <property type="molecule type" value="Genomic_DNA"/>
</dbReference>
<accession>A0A226E0E4</accession>
<proteinExistence type="predicted"/>
<dbReference type="AlphaFoldDB" id="A0A226E0E4"/>
<reference evidence="2 3" key="1">
    <citation type="submission" date="2015-12" db="EMBL/GenBank/DDBJ databases">
        <title>The genome of Folsomia candida.</title>
        <authorList>
            <person name="Faddeeva A."/>
            <person name="Derks M.F."/>
            <person name="Anvar Y."/>
            <person name="Smit S."/>
            <person name="Van Straalen N."/>
            <person name="Roelofs D."/>
        </authorList>
    </citation>
    <scope>NUCLEOTIDE SEQUENCE [LARGE SCALE GENOMIC DNA]</scope>
    <source>
        <strain evidence="2 3">VU population</strain>
        <tissue evidence="2">Whole body</tissue>
    </source>
</reference>
<dbReference type="PROSITE" id="PS51819">
    <property type="entry name" value="VOC"/>
    <property type="match status" value="1"/>
</dbReference>
<dbReference type="OrthoDB" id="10261104at2759"/>
<name>A0A226E0E4_FOLCA</name>
<feature type="domain" description="VOC" evidence="1">
    <location>
        <begin position="20"/>
        <end position="150"/>
    </location>
</feature>
<dbReference type="Pfam" id="PF00903">
    <property type="entry name" value="Glyoxalase"/>
    <property type="match status" value="1"/>
</dbReference>